<reference evidence="8 9" key="1">
    <citation type="submission" date="2022-01" db="EMBL/GenBank/DDBJ databases">
        <title>Novel bile acid biosynthetic pathways are enriched in the microbiome of centenarians.</title>
        <authorList>
            <person name="Sato Y."/>
            <person name="Atarashi K."/>
            <person name="Plichta R.D."/>
            <person name="Arai Y."/>
            <person name="Sasajima S."/>
            <person name="Kearney M.S."/>
            <person name="Suda W."/>
            <person name="Takeshita K."/>
            <person name="Sasaki T."/>
            <person name="Okamoto S."/>
            <person name="Skelly N.A."/>
            <person name="Okamura Y."/>
            <person name="Vlamakis H."/>
            <person name="Li Y."/>
            <person name="Tanoue T."/>
            <person name="Takei H."/>
            <person name="Nittono H."/>
            <person name="Narushima S."/>
            <person name="Irie J."/>
            <person name="Itoh H."/>
            <person name="Moriya K."/>
            <person name="Sugiura Y."/>
            <person name="Suematsu M."/>
            <person name="Moritoki N."/>
            <person name="Shibata S."/>
            <person name="Littman R.D."/>
            <person name="Fischbach A.M."/>
            <person name="Uwamino Y."/>
            <person name="Inoue T."/>
            <person name="Honda A."/>
            <person name="Hattori M."/>
            <person name="Murai T."/>
            <person name="Xavier J.R."/>
            <person name="Hirose N."/>
            <person name="Honda K."/>
        </authorList>
    </citation>
    <scope>NUCLEOTIDE SEQUENCE [LARGE SCALE GENOMIC DNA]</scope>
    <source>
        <strain evidence="8 9">CE91-St30</strain>
    </source>
</reference>
<accession>A0ABM7WGF5</accession>
<keyword evidence="3" id="KW-0274">FAD</keyword>
<dbReference type="Gene3D" id="3.90.700.10">
    <property type="entry name" value="Succinate dehydrogenase/fumarate reductase flavoprotein, catalytic domain"/>
    <property type="match status" value="1"/>
</dbReference>
<dbReference type="InterPro" id="IPR036188">
    <property type="entry name" value="FAD/NAD-bd_sf"/>
</dbReference>
<dbReference type="Pfam" id="PF00890">
    <property type="entry name" value="FAD_binding_2"/>
    <property type="match status" value="1"/>
</dbReference>
<organism evidence="8 9">
    <name type="scientific">Raoultibacter timonensis</name>
    <dbReference type="NCBI Taxonomy" id="1907662"/>
    <lineage>
        <taxon>Bacteria</taxon>
        <taxon>Bacillati</taxon>
        <taxon>Actinomycetota</taxon>
        <taxon>Coriobacteriia</taxon>
        <taxon>Eggerthellales</taxon>
        <taxon>Eggerthellaceae</taxon>
        <taxon>Raoultibacter</taxon>
    </lineage>
</organism>
<dbReference type="SUPFAM" id="SSF56425">
    <property type="entry name" value="Succinate dehydrogenase/fumarate reductase flavoprotein, catalytic domain"/>
    <property type="match status" value="1"/>
</dbReference>
<evidence type="ECO:0000256" key="4">
    <source>
        <dbReference type="ARBA" id="ARBA00023002"/>
    </source>
</evidence>
<keyword evidence="9" id="KW-1185">Reference proteome</keyword>
<dbReference type="InterPro" id="IPR027477">
    <property type="entry name" value="Succ_DH/fumarate_Rdtase_cat_sf"/>
</dbReference>
<feature type="region of interest" description="Disordered" evidence="5">
    <location>
        <begin position="41"/>
        <end position="64"/>
    </location>
</feature>
<protein>
    <submittedName>
        <fullName evidence="8">FAD-binding dehydrogenase</fullName>
    </submittedName>
</protein>
<evidence type="ECO:0000256" key="2">
    <source>
        <dbReference type="ARBA" id="ARBA00022630"/>
    </source>
</evidence>
<dbReference type="Proteomes" id="UP001320544">
    <property type="component" value="Chromosome"/>
</dbReference>
<dbReference type="InterPro" id="IPR050315">
    <property type="entry name" value="FAD-oxidoreductase_2"/>
</dbReference>
<feature type="compositionally biased region" description="Low complexity" evidence="5">
    <location>
        <begin position="41"/>
        <end position="60"/>
    </location>
</feature>
<dbReference type="EMBL" id="AP025564">
    <property type="protein sequence ID" value="BDE95219.1"/>
    <property type="molecule type" value="Genomic_DNA"/>
</dbReference>
<dbReference type="InterPro" id="IPR006311">
    <property type="entry name" value="TAT_signal"/>
</dbReference>
<evidence type="ECO:0000313" key="8">
    <source>
        <dbReference type="EMBL" id="BDE95219.1"/>
    </source>
</evidence>
<dbReference type="PANTHER" id="PTHR43400">
    <property type="entry name" value="FUMARATE REDUCTASE"/>
    <property type="match status" value="1"/>
</dbReference>
<name>A0ABM7WGF5_9ACTN</name>
<dbReference type="PANTHER" id="PTHR43400:SF10">
    <property type="entry name" value="3-OXOSTEROID 1-DEHYDROGENASE"/>
    <property type="match status" value="1"/>
</dbReference>
<feature type="signal peptide" evidence="6">
    <location>
        <begin position="1"/>
        <end position="21"/>
    </location>
</feature>
<dbReference type="PROSITE" id="PS51257">
    <property type="entry name" value="PROKAR_LIPOPROTEIN"/>
    <property type="match status" value="1"/>
</dbReference>
<keyword evidence="6" id="KW-0732">Signal</keyword>
<evidence type="ECO:0000256" key="5">
    <source>
        <dbReference type="SAM" id="MobiDB-lite"/>
    </source>
</evidence>
<sequence length="593" mass="63159">MDNARLSRRAFIGLGATAAVAAGAAGLVGCAPASDAADSGKADAAGDAAAQGGSASGKPADFTPNFMTAPAVPTDIKETKDCDVLVIGLGLSGVAAAKAAAEEGAKVIGVEKAAQLTAVSMAGDFGVVGSQIQKDLGIEWAGKDVIVNQLMKDMCYRPTPDFLGYWYDHSGEDFDWLVEGADFEVLTSTAADQQTDKPNYIRPKCFPALEGYDYKTEYYPYFHGTITTNPNMQWTLDAGAAKAEEMGAELIYSTWGEQLIVEDGKVTGAYVHDADGNYTQINAKSVVLATGDWGNNQDMRDYFIPWANEFVSFYTTMDAAGTIGNTGDGHLMGLWAGSHMELGPHAPMTHHMGGPLGVDGYLQLDINGNRFMNEDIPGQNIADQLSRVPEGPEGLRSWQIFDSKWPDEIAHMPDGHGYVNHFVPEDQIDQYQTVLAGFGLGYTTKEMVEGTQGLIKADTIEDLASQMGLDAATVKASIDRYNEMCAAGHDSDFGKDSRRLFPVSEPPFYAYPFGSAGMLVLMGGLEVNKKLQPLNEAGEPIEGLYATGNVQGGRYLVEYPVTVAGISLGTALSFGRLAGMNAAGKEIEATTQA</sequence>
<feature type="chain" id="PRO_5046607961" evidence="6">
    <location>
        <begin position="22"/>
        <end position="593"/>
    </location>
</feature>
<proteinExistence type="predicted"/>
<dbReference type="PROSITE" id="PS51318">
    <property type="entry name" value="TAT"/>
    <property type="match status" value="1"/>
</dbReference>
<feature type="domain" description="FAD-dependent oxidoreductase 2 FAD-binding" evidence="7">
    <location>
        <begin position="83"/>
        <end position="553"/>
    </location>
</feature>
<keyword evidence="2" id="KW-0285">Flavoprotein</keyword>
<dbReference type="RefSeq" id="WP_244411661.1">
    <property type="nucleotide sequence ID" value="NZ_AP025564.1"/>
</dbReference>
<evidence type="ECO:0000256" key="6">
    <source>
        <dbReference type="SAM" id="SignalP"/>
    </source>
</evidence>
<evidence type="ECO:0000259" key="7">
    <source>
        <dbReference type="Pfam" id="PF00890"/>
    </source>
</evidence>
<dbReference type="InterPro" id="IPR003953">
    <property type="entry name" value="FAD-dep_OxRdtase_2_FAD-bd"/>
</dbReference>
<gene>
    <name evidence="8" type="ORF">CE91St30_05520</name>
</gene>
<dbReference type="SUPFAM" id="SSF51905">
    <property type="entry name" value="FAD/NAD(P)-binding domain"/>
    <property type="match status" value="1"/>
</dbReference>
<evidence type="ECO:0000256" key="3">
    <source>
        <dbReference type="ARBA" id="ARBA00022827"/>
    </source>
</evidence>
<dbReference type="Gene3D" id="3.50.50.60">
    <property type="entry name" value="FAD/NAD(P)-binding domain"/>
    <property type="match status" value="1"/>
</dbReference>
<keyword evidence="4" id="KW-0560">Oxidoreductase</keyword>
<evidence type="ECO:0000256" key="1">
    <source>
        <dbReference type="ARBA" id="ARBA00001974"/>
    </source>
</evidence>
<comment type="cofactor">
    <cofactor evidence="1">
        <name>FAD</name>
        <dbReference type="ChEBI" id="CHEBI:57692"/>
    </cofactor>
</comment>
<evidence type="ECO:0000313" key="9">
    <source>
        <dbReference type="Proteomes" id="UP001320544"/>
    </source>
</evidence>